<evidence type="ECO:0000313" key="3">
    <source>
        <dbReference type="Proteomes" id="UP000215453"/>
    </source>
</evidence>
<feature type="compositionally biased region" description="Polar residues" evidence="1">
    <location>
        <begin position="1"/>
        <end position="10"/>
    </location>
</feature>
<name>A0A1Y6M167_ZYMTR</name>
<reference evidence="2 3" key="1">
    <citation type="submission" date="2016-10" db="EMBL/GenBank/DDBJ databases">
        <authorList>
            <person name="Varghese N."/>
        </authorList>
    </citation>
    <scope>NUCLEOTIDE SEQUENCE [LARGE SCALE GENOMIC DNA]</scope>
</reference>
<feature type="region of interest" description="Disordered" evidence="1">
    <location>
        <begin position="1"/>
        <end position="87"/>
    </location>
</feature>
<sequence length="398" mass="45563">MDPNTPSGVSLLSEMVTSELERMDIGDLNDTQRSAVEKLLREIEDEDNQDAELSGEEPETNEEDPDADPEDEDVDNDEEELLPGQERTAKEKRIFQLKFKNVMKAVRDARFGGFEALLRHWTRADKLQYRSATYRRRVRRIQSVLWREKLVSTKQIRSELKKLVSMPIFDKYKPENSMKQVELNEINEIIRKTAPTWYAMINDELLPNDRANWAEVKQRFKNKYDLIAKRSVIMTTTVVHSIAKQRANWMPKALGLLLVTGGVKSRLISVLNRAGLVSGFKTLQALQESNADEHIRAVVEMAKDPQVLIAYDNFCRQEQKNEQVVGQKNEQKNMTTSLIAKCQYIHKNINKGMVNWKTPLLAKSIIRNLGSRDTVGDILARGKQSAKHLAAQDTQADA</sequence>
<evidence type="ECO:0000313" key="2">
    <source>
        <dbReference type="EMBL" id="SMY30394.1"/>
    </source>
</evidence>
<proteinExistence type="predicted"/>
<protein>
    <submittedName>
        <fullName evidence="2">Uncharacterized protein</fullName>
    </submittedName>
</protein>
<dbReference type="Proteomes" id="UP000215453">
    <property type="component" value="Chromosome 18"/>
</dbReference>
<dbReference type="EMBL" id="LT882693">
    <property type="protein sequence ID" value="SMY30394.1"/>
    <property type="molecule type" value="Genomic_DNA"/>
</dbReference>
<accession>A0A1Y6M167</accession>
<dbReference type="AlphaFoldDB" id="A0A1Y6M167"/>
<organism evidence="2 3">
    <name type="scientific">Zymoseptoria tritici ST99CH_1A5</name>
    <dbReference type="NCBI Taxonomy" id="1276529"/>
    <lineage>
        <taxon>Eukaryota</taxon>
        <taxon>Fungi</taxon>
        <taxon>Dikarya</taxon>
        <taxon>Ascomycota</taxon>
        <taxon>Pezizomycotina</taxon>
        <taxon>Dothideomycetes</taxon>
        <taxon>Dothideomycetidae</taxon>
        <taxon>Mycosphaerellales</taxon>
        <taxon>Mycosphaerellaceae</taxon>
        <taxon>Zymoseptoria</taxon>
    </lineage>
</organism>
<feature type="compositionally biased region" description="Acidic residues" evidence="1">
    <location>
        <begin position="43"/>
        <end position="81"/>
    </location>
</feature>
<evidence type="ECO:0000256" key="1">
    <source>
        <dbReference type="SAM" id="MobiDB-lite"/>
    </source>
</evidence>
<gene>
    <name evidence="2" type="ORF">ZT1A5_G11847</name>
</gene>